<sequence>MKAVYYVDYGAAKDVLRVGELPTPEPQAGEVLVRMRFSGVNPSDCKRRQGVRDRPGYPLIIPHNDGAGVVEKTGPGVDPNRVGERVWIWSGQRHRAHGTGAEYIAIASANAVKLPDNVTLEQGACLGVPGMTAYGSLFADGDIKGLRVLVTGGAGAVGHYAIQLAKLAGASLVLTTVSGAAKAEHAKGAGADFILNYKTEDIASRVLELTSGNGVDRISEVDLGVNLATTIQVMANNASIGAYGSEGEYEPRFPLLAFIFKDVNIRFVQCSLMPLSLREEGTKRITQWCSEGKMVHAIGRVFSLDKVAEAHEAVETGSVIGNVLLEI</sequence>
<keyword evidence="1" id="KW-0521">NADP</keyword>
<dbReference type="OrthoDB" id="7355832at2"/>
<gene>
    <name evidence="3" type="ORF">SAMN05443248_5884</name>
</gene>
<dbReference type="PANTHER" id="PTHR44154:SF1">
    <property type="entry name" value="QUINONE OXIDOREDUCTASE"/>
    <property type="match status" value="1"/>
</dbReference>
<dbReference type="PANTHER" id="PTHR44154">
    <property type="entry name" value="QUINONE OXIDOREDUCTASE"/>
    <property type="match status" value="1"/>
</dbReference>
<dbReference type="Gene3D" id="3.40.50.720">
    <property type="entry name" value="NAD(P)-binding Rossmann-like Domain"/>
    <property type="match status" value="1"/>
</dbReference>
<dbReference type="CDD" id="cd08253">
    <property type="entry name" value="zeta_crystallin"/>
    <property type="match status" value="1"/>
</dbReference>
<dbReference type="InterPro" id="IPR011032">
    <property type="entry name" value="GroES-like_sf"/>
</dbReference>
<dbReference type="SMART" id="SM00829">
    <property type="entry name" value="PKS_ER"/>
    <property type="match status" value="1"/>
</dbReference>
<dbReference type="Pfam" id="PF00107">
    <property type="entry name" value="ADH_zinc_N"/>
    <property type="match status" value="1"/>
</dbReference>
<proteinExistence type="predicted"/>
<protein>
    <submittedName>
        <fullName evidence="3">NADPH2:quinone reductase</fullName>
    </submittedName>
</protein>
<evidence type="ECO:0000259" key="2">
    <source>
        <dbReference type="SMART" id="SM00829"/>
    </source>
</evidence>
<dbReference type="Proteomes" id="UP000189796">
    <property type="component" value="Chromosome I"/>
</dbReference>
<feature type="domain" description="Enoyl reductase (ER)" evidence="2">
    <location>
        <begin position="11"/>
        <end position="325"/>
    </location>
</feature>
<reference evidence="3 4" key="1">
    <citation type="submission" date="2016-11" db="EMBL/GenBank/DDBJ databases">
        <authorList>
            <person name="Jaros S."/>
            <person name="Januszkiewicz K."/>
            <person name="Wedrychowicz H."/>
        </authorList>
    </citation>
    <scope>NUCLEOTIDE SEQUENCE [LARGE SCALE GENOMIC DNA]</scope>
    <source>
        <strain evidence="3 4">GAS138</strain>
    </source>
</reference>
<dbReference type="SUPFAM" id="SSF50129">
    <property type="entry name" value="GroES-like"/>
    <property type="match status" value="1"/>
</dbReference>
<dbReference type="EMBL" id="LT670817">
    <property type="protein sequence ID" value="SHH72764.1"/>
    <property type="molecule type" value="Genomic_DNA"/>
</dbReference>
<name>A0A1M5VCC4_9BRAD</name>
<dbReference type="InterPro" id="IPR013154">
    <property type="entry name" value="ADH-like_N"/>
</dbReference>
<evidence type="ECO:0000256" key="1">
    <source>
        <dbReference type="ARBA" id="ARBA00022857"/>
    </source>
</evidence>
<dbReference type="InterPro" id="IPR020843">
    <property type="entry name" value="ER"/>
</dbReference>
<evidence type="ECO:0000313" key="3">
    <source>
        <dbReference type="EMBL" id="SHH72764.1"/>
    </source>
</evidence>
<dbReference type="SUPFAM" id="SSF51735">
    <property type="entry name" value="NAD(P)-binding Rossmann-fold domains"/>
    <property type="match status" value="1"/>
</dbReference>
<evidence type="ECO:0000313" key="4">
    <source>
        <dbReference type="Proteomes" id="UP000189796"/>
    </source>
</evidence>
<dbReference type="InterPro" id="IPR036291">
    <property type="entry name" value="NAD(P)-bd_dom_sf"/>
</dbReference>
<accession>A0A1M5VCC4</accession>
<dbReference type="GO" id="GO:0016491">
    <property type="term" value="F:oxidoreductase activity"/>
    <property type="evidence" value="ECO:0007669"/>
    <property type="project" value="InterPro"/>
</dbReference>
<dbReference type="InterPro" id="IPR051603">
    <property type="entry name" value="Zinc-ADH_QOR/CCCR"/>
</dbReference>
<organism evidence="3 4">
    <name type="scientific">Bradyrhizobium erythrophlei</name>
    <dbReference type="NCBI Taxonomy" id="1437360"/>
    <lineage>
        <taxon>Bacteria</taxon>
        <taxon>Pseudomonadati</taxon>
        <taxon>Pseudomonadota</taxon>
        <taxon>Alphaproteobacteria</taxon>
        <taxon>Hyphomicrobiales</taxon>
        <taxon>Nitrobacteraceae</taxon>
        <taxon>Bradyrhizobium</taxon>
    </lineage>
</organism>
<dbReference type="AlphaFoldDB" id="A0A1M5VCC4"/>
<dbReference type="RefSeq" id="WP_079604400.1">
    <property type="nucleotide sequence ID" value="NZ_LT670817.1"/>
</dbReference>
<dbReference type="Gene3D" id="3.90.180.10">
    <property type="entry name" value="Medium-chain alcohol dehydrogenases, catalytic domain"/>
    <property type="match status" value="1"/>
</dbReference>
<dbReference type="Pfam" id="PF08240">
    <property type="entry name" value="ADH_N"/>
    <property type="match status" value="1"/>
</dbReference>
<dbReference type="InterPro" id="IPR013149">
    <property type="entry name" value="ADH-like_C"/>
</dbReference>